<dbReference type="GO" id="GO:0034599">
    <property type="term" value="P:cellular response to oxidative stress"/>
    <property type="evidence" value="ECO:0007669"/>
    <property type="project" value="TreeGrafter"/>
</dbReference>
<evidence type="ECO:0000256" key="6">
    <source>
        <dbReference type="ARBA" id="ARBA00023002"/>
    </source>
</evidence>
<keyword evidence="4" id="KW-0575">Peroxidase</keyword>
<dbReference type="PANTHER" id="PTHR42801:SF4">
    <property type="entry name" value="AHPC_TSA FAMILY PROTEIN"/>
    <property type="match status" value="1"/>
</dbReference>
<dbReference type="PROSITE" id="PS51352">
    <property type="entry name" value="THIOREDOXIN_2"/>
    <property type="match status" value="1"/>
</dbReference>
<keyword evidence="7" id="KW-1015">Disulfide bond</keyword>
<dbReference type="Gene3D" id="3.40.30.10">
    <property type="entry name" value="Glutaredoxin"/>
    <property type="match status" value="1"/>
</dbReference>
<evidence type="ECO:0000259" key="14">
    <source>
        <dbReference type="PROSITE" id="PS51352"/>
    </source>
</evidence>
<evidence type="ECO:0000256" key="5">
    <source>
        <dbReference type="ARBA" id="ARBA00022862"/>
    </source>
</evidence>
<comment type="function">
    <text evidence="1">Thiol-specific peroxidase that catalyzes the reduction of hydrogen peroxide and organic hydroperoxides to water and alcohols, respectively. Plays a role in cell protection against oxidative stress by detoxifying peroxides and as sensor of hydrogen peroxide-mediated signaling events.</text>
</comment>
<evidence type="ECO:0000256" key="9">
    <source>
        <dbReference type="ARBA" id="ARBA00032824"/>
    </source>
</evidence>
<dbReference type="InterPro" id="IPR000866">
    <property type="entry name" value="AhpC/TSA"/>
</dbReference>
<dbReference type="SUPFAM" id="SSF52833">
    <property type="entry name" value="Thioredoxin-like"/>
    <property type="match status" value="1"/>
</dbReference>
<dbReference type="GO" id="GO:0005737">
    <property type="term" value="C:cytoplasm"/>
    <property type="evidence" value="ECO:0007669"/>
    <property type="project" value="TreeGrafter"/>
</dbReference>
<name>A0A9D7SG51_9BACT</name>
<dbReference type="CDD" id="cd03017">
    <property type="entry name" value="PRX_BCP"/>
    <property type="match status" value="1"/>
</dbReference>
<evidence type="ECO:0000256" key="2">
    <source>
        <dbReference type="ARBA" id="ARBA00011245"/>
    </source>
</evidence>
<dbReference type="InterPro" id="IPR024706">
    <property type="entry name" value="Peroxiredoxin_AhpC-typ"/>
</dbReference>
<evidence type="ECO:0000256" key="4">
    <source>
        <dbReference type="ARBA" id="ARBA00022559"/>
    </source>
</evidence>
<dbReference type="PIRSF" id="PIRSF000239">
    <property type="entry name" value="AHPC"/>
    <property type="match status" value="1"/>
</dbReference>
<evidence type="ECO:0000256" key="13">
    <source>
        <dbReference type="PIRSR" id="PIRSR000239-1"/>
    </source>
</evidence>
<evidence type="ECO:0000256" key="3">
    <source>
        <dbReference type="ARBA" id="ARBA00013017"/>
    </source>
</evidence>
<evidence type="ECO:0000313" key="16">
    <source>
        <dbReference type="Proteomes" id="UP000886657"/>
    </source>
</evidence>
<dbReference type="EC" id="1.11.1.24" evidence="3"/>
<comment type="catalytic activity">
    <reaction evidence="12">
        <text>a hydroperoxide + [thioredoxin]-dithiol = an alcohol + [thioredoxin]-disulfide + H2O</text>
        <dbReference type="Rhea" id="RHEA:62620"/>
        <dbReference type="Rhea" id="RHEA-COMP:10698"/>
        <dbReference type="Rhea" id="RHEA-COMP:10700"/>
        <dbReference type="ChEBI" id="CHEBI:15377"/>
        <dbReference type="ChEBI" id="CHEBI:29950"/>
        <dbReference type="ChEBI" id="CHEBI:30879"/>
        <dbReference type="ChEBI" id="CHEBI:35924"/>
        <dbReference type="ChEBI" id="CHEBI:50058"/>
        <dbReference type="EC" id="1.11.1.24"/>
    </reaction>
</comment>
<evidence type="ECO:0000313" key="15">
    <source>
        <dbReference type="EMBL" id="MBK9796840.1"/>
    </source>
</evidence>
<accession>A0A9D7SG51</accession>
<dbReference type="AlphaFoldDB" id="A0A9D7SG51"/>
<evidence type="ECO:0000256" key="1">
    <source>
        <dbReference type="ARBA" id="ARBA00003330"/>
    </source>
</evidence>
<sequence>MSPLLGQPLPAFSLQDDQGTTVTTKDLKGRWTVLYAYPKDSTPGCTTEACDFRDNLARVQSLGAQVYGISRDSLKSHQNFIAKQSLPFRLLSDPDCTLLNPLGAFGKKLMYGKEVQGIIRSTFLVDPKGILRHIWPKVSVKGHVDEVIAKLLELQKS</sequence>
<dbReference type="Pfam" id="PF00578">
    <property type="entry name" value="AhpC-TSA"/>
    <property type="match status" value="1"/>
</dbReference>
<keyword evidence="6" id="KW-0560">Oxidoreductase</keyword>
<dbReference type="GO" id="GO:0008379">
    <property type="term" value="F:thioredoxin peroxidase activity"/>
    <property type="evidence" value="ECO:0007669"/>
    <property type="project" value="TreeGrafter"/>
</dbReference>
<dbReference type="EMBL" id="JADKIO010000007">
    <property type="protein sequence ID" value="MBK9796840.1"/>
    <property type="molecule type" value="Genomic_DNA"/>
</dbReference>
<dbReference type="InterPro" id="IPR036249">
    <property type="entry name" value="Thioredoxin-like_sf"/>
</dbReference>
<dbReference type="InterPro" id="IPR050924">
    <property type="entry name" value="Peroxiredoxin_BCP/PrxQ"/>
</dbReference>
<comment type="subunit">
    <text evidence="2">Monomer.</text>
</comment>
<gene>
    <name evidence="15" type="ORF">IPP58_10140</name>
</gene>
<organism evidence="15 16">
    <name type="scientific">Candidatus Geothrix skivensis</name>
    <dbReference type="NCBI Taxonomy" id="2954439"/>
    <lineage>
        <taxon>Bacteria</taxon>
        <taxon>Pseudomonadati</taxon>
        <taxon>Acidobacteriota</taxon>
        <taxon>Holophagae</taxon>
        <taxon>Holophagales</taxon>
        <taxon>Holophagaceae</taxon>
        <taxon>Geothrix</taxon>
    </lineage>
</organism>
<dbReference type="InterPro" id="IPR013766">
    <property type="entry name" value="Thioredoxin_domain"/>
</dbReference>
<dbReference type="Proteomes" id="UP000886657">
    <property type="component" value="Unassembled WGS sequence"/>
</dbReference>
<evidence type="ECO:0000256" key="7">
    <source>
        <dbReference type="ARBA" id="ARBA00023157"/>
    </source>
</evidence>
<comment type="similarity">
    <text evidence="10">Belongs to the peroxiredoxin family. BCP/PrxQ subfamily.</text>
</comment>
<evidence type="ECO:0000256" key="11">
    <source>
        <dbReference type="ARBA" id="ARBA00042639"/>
    </source>
</evidence>
<evidence type="ECO:0000256" key="8">
    <source>
        <dbReference type="ARBA" id="ARBA00023284"/>
    </source>
</evidence>
<dbReference type="PANTHER" id="PTHR42801">
    <property type="entry name" value="THIOREDOXIN-DEPENDENT PEROXIDE REDUCTASE"/>
    <property type="match status" value="1"/>
</dbReference>
<keyword evidence="8" id="KW-0676">Redox-active center</keyword>
<evidence type="ECO:0000256" key="12">
    <source>
        <dbReference type="ARBA" id="ARBA00049091"/>
    </source>
</evidence>
<feature type="domain" description="Thioredoxin" evidence="14">
    <location>
        <begin position="3"/>
        <end position="156"/>
    </location>
</feature>
<feature type="active site" description="Cysteine sulfenic acid (-SOH) intermediate; for peroxidase activity" evidence="13">
    <location>
        <position position="45"/>
    </location>
</feature>
<protein>
    <recommendedName>
        <fullName evidence="3">thioredoxin-dependent peroxiredoxin</fullName>
        <ecNumber evidence="3">1.11.1.24</ecNumber>
    </recommendedName>
    <alternativeName>
        <fullName evidence="9">Thioredoxin peroxidase</fullName>
    </alternativeName>
    <alternativeName>
        <fullName evidence="11">Thioredoxin-dependent peroxiredoxin Bcp</fullName>
    </alternativeName>
</protein>
<reference evidence="15" key="1">
    <citation type="submission" date="2020-10" db="EMBL/GenBank/DDBJ databases">
        <title>Connecting structure to function with the recovery of over 1000 high-quality activated sludge metagenome-assembled genomes encoding full-length rRNA genes using long-read sequencing.</title>
        <authorList>
            <person name="Singleton C.M."/>
            <person name="Petriglieri F."/>
            <person name="Kristensen J.M."/>
            <person name="Kirkegaard R.H."/>
            <person name="Michaelsen T.Y."/>
            <person name="Andersen M.H."/>
            <person name="Karst S.M."/>
            <person name="Dueholm M.S."/>
            <person name="Nielsen P.H."/>
            <person name="Albertsen M."/>
        </authorList>
    </citation>
    <scope>NUCLEOTIDE SEQUENCE</scope>
    <source>
        <strain evidence="15">Skiv_18-Q3-R9-52_MAXAC.067</strain>
    </source>
</reference>
<comment type="caution">
    <text evidence="15">The sequence shown here is derived from an EMBL/GenBank/DDBJ whole genome shotgun (WGS) entry which is preliminary data.</text>
</comment>
<evidence type="ECO:0000256" key="10">
    <source>
        <dbReference type="ARBA" id="ARBA00038489"/>
    </source>
</evidence>
<dbReference type="GO" id="GO:0045454">
    <property type="term" value="P:cell redox homeostasis"/>
    <property type="evidence" value="ECO:0007669"/>
    <property type="project" value="TreeGrafter"/>
</dbReference>
<dbReference type="FunFam" id="3.40.30.10:FF:000007">
    <property type="entry name" value="Thioredoxin-dependent thiol peroxidase"/>
    <property type="match status" value="1"/>
</dbReference>
<keyword evidence="5" id="KW-0049">Antioxidant</keyword>
<proteinExistence type="inferred from homology"/>